<reference evidence="2 3" key="1">
    <citation type="submission" date="2019-04" db="EMBL/GenBank/DDBJ databases">
        <title>Three New Species of Nocardioides, Nocardioides euryhalodurans sp. nov., Nocardioides seonyuensis sp. nov. and Nocardioides eburneoflavus sp. nov. Isolated from Soil.</title>
        <authorList>
            <person name="Roh S.G."/>
            <person name="Lee C."/>
            <person name="Kim M.-K."/>
            <person name="Kim S.B."/>
        </authorList>
    </citation>
    <scope>NUCLEOTIDE SEQUENCE [LARGE SCALE GENOMIC DNA]</scope>
    <source>
        <strain evidence="2 3">MMS17-SY213</strain>
    </source>
</reference>
<proteinExistence type="predicted"/>
<evidence type="ECO:0000313" key="2">
    <source>
        <dbReference type="EMBL" id="TGN64794.1"/>
    </source>
</evidence>
<keyword evidence="3" id="KW-1185">Reference proteome</keyword>
<organism evidence="2 3">
    <name type="scientific">Nocardioides eburneiflavus</name>
    <dbReference type="NCBI Taxonomy" id="2518372"/>
    <lineage>
        <taxon>Bacteria</taxon>
        <taxon>Bacillati</taxon>
        <taxon>Actinomycetota</taxon>
        <taxon>Actinomycetes</taxon>
        <taxon>Propionibacteriales</taxon>
        <taxon>Nocardioidaceae</taxon>
        <taxon>Nocardioides</taxon>
    </lineage>
</organism>
<keyword evidence="2" id="KW-0540">Nuclease</keyword>
<name>A0A4Z1C3G6_9ACTN</name>
<sequence>MHHHQAQPHPIVACAAVLDAALKDVASVEPGFMSVGDKQAALTALSSVRSQFDALTARVLATAGDVADAQGLRDAAAWLARETRTTHREARRDLALGRALEQHPWVATALTSGGLRTEQARVIAEAVDALPSHVDAQTRQAAETVLVGLADRHDARDLKQIGKRILDVVAPEVGESHEAAVLEAEESRAAAGVELTMSDDGEGRCRGSFVVPSHIGKMFRRHLLALANPARHTEAELRDESGELKPLRRRLGEAFVEHVERYPTEAMPQTAGVNATVVVTMTLAELLAEHATALLDDGSRMSAGQARRLACEAGIIPVVLGTGSQPLDMGRLRRLFTKAQRIALGLRDGGCTARGCETSASGCHAHHDDPWSRGGLTDVANGRLLCPRHHRLAHDSHYAMTIHADNKVTFARRT</sequence>
<dbReference type="SMART" id="SM00507">
    <property type="entry name" value="HNHc"/>
    <property type="match status" value="1"/>
</dbReference>
<dbReference type="Proteomes" id="UP000297496">
    <property type="component" value="Unassembled WGS sequence"/>
</dbReference>
<dbReference type="OrthoDB" id="3634417at2"/>
<dbReference type="GO" id="GO:0004519">
    <property type="term" value="F:endonuclease activity"/>
    <property type="evidence" value="ECO:0007669"/>
    <property type="project" value="UniProtKB-KW"/>
</dbReference>
<dbReference type="AlphaFoldDB" id="A0A4Z1C3G6"/>
<dbReference type="CDD" id="cd00085">
    <property type="entry name" value="HNHc"/>
    <property type="match status" value="1"/>
</dbReference>
<dbReference type="RefSeq" id="WP_135839302.1">
    <property type="nucleotide sequence ID" value="NZ_SRRO01000001.1"/>
</dbReference>
<keyword evidence="2" id="KW-0378">Hydrolase</keyword>
<evidence type="ECO:0000313" key="3">
    <source>
        <dbReference type="Proteomes" id="UP000297496"/>
    </source>
</evidence>
<gene>
    <name evidence="2" type="ORF">EXE59_13120</name>
</gene>
<comment type="caution">
    <text evidence="2">The sequence shown here is derived from an EMBL/GenBank/DDBJ whole genome shotgun (WGS) entry which is preliminary data.</text>
</comment>
<dbReference type="Pfam" id="PF02720">
    <property type="entry name" value="DUF222"/>
    <property type="match status" value="1"/>
</dbReference>
<feature type="domain" description="HNH nuclease" evidence="1">
    <location>
        <begin position="339"/>
        <end position="391"/>
    </location>
</feature>
<dbReference type="Gene3D" id="1.10.30.50">
    <property type="match status" value="1"/>
</dbReference>
<protein>
    <submittedName>
        <fullName evidence="2">HNH endonuclease</fullName>
    </submittedName>
</protein>
<accession>A0A4Z1C3G6</accession>
<dbReference type="EMBL" id="SRRO01000001">
    <property type="protein sequence ID" value="TGN64794.1"/>
    <property type="molecule type" value="Genomic_DNA"/>
</dbReference>
<keyword evidence="2" id="KW-0255">Endonuclease</keyword>
<dbReference type="InterPro" id="IPR003615">
    <property type="entry name" value="HNH_nuc"/>
</dbReference>
<evidence type="ECO:0000259" key="1">
    <source>
        <dbReference type="SMART" id="SM00507"/>
    </source>
</evidence>
<dbReference type="InterPro" id="IPR003870">
    <property type="entry name" value="DUF222"/>
</dbReference>